<feature type="domain" description="Ig-like" evidence="6">
    <location>
        <begin position="143"/>
        <end position="227"/>
    </location>
</feature>
<name>A0A672PZW8_SINGR</name>
<keyword evidence="1" id="KW-0732">Signal</keyword>
<dbReference type="InterPro" id="IPR003599">
    <property type="entry name" value="Ig_sub"/>
</dbReference>
<keyword evidence="2" id="KW-1064">Adaptive immunity</keyword>
<keyword evidence="3" id="KW-0675">Receptor</keyword>
<dbReference type="InterPro" id="IPR007110">
    <property type="entry name" value="Ig-like_dom"/>
</dbReference>
<dbReference type="OMA" id="LYRICIC"/>
<organism evidence="7 8">
    <name type="scientific">Sinocyclocheilus grahami</name>
    <name type="common">Dianchi golden-line fish</name>
    <name type="synonym">Barbus grahami</name>
    <dbReference type="NCBI Taxonomy" id="75366"/>
    <lineage>
        <taxon>Eukaryota</taxon>
        <taxon>Metazoa</taxon>
        <taxon>Chordata</taxon>
        <taxon>Craniata</taxon>
        <taxon>Vertebrata</taxon>
        <taxon>Euteleostomi</taxon>
        <taxon>Actinopterygii</taxon>
        <taxon>Neopterygii</taxon>
        <taxon>Teleostei</taxon>
        <taxon>Ostariophysi</taxon>
        <taxon>Cypriniformes</taxon>
        <taxon>Cyprinidae</taxon>
        <taxon>Cyprininae</taxon>
        <taxon>Sinocyclocheilus</taxon>
    </lineage>
</organism>
<evidence type="ECO:0000256" key="1">
    <source>
        <dbReference type="ARBA" id="ARBA00022729"/>
    </source>
</evidence>
<dbReference type="PANTHER" id="PTHR19367:SF18">
    <property type="entry name" value="T CELL RECEPTOR ALPHA VARIABLE 16"/>
    <property type="match status" value="1"/>
</dbReference>
<dbReference type="PANTHER" id="PTHR19367">
    <property type="entry name" value="T-CELL RECEPTOR ALPHA CHAIN V REGION"/>
    <property type="match status" value="1"/>
</dbReference>
<protein>
    <recommendedName>
        <fullName evidence="6">Ig-like domain-containing protein</fullName>
    </recommendedName>
</protein>
<evidence type="ECO:0000313" key="7">
    <source>
        <dbReference type="Ensembl" id="ENSSGRP00000069476.1"/>
    </source>
</evidence>
<dbReference type="AlphaFoldDB" id="A0A672PZW8"/>
<dbReference type="InterPro" id="IPR036179">
    <property type="entry name" value="Ig-like_dom_sf"/>
</dbReference>
<dbReference type="SUPFAM" id="SSF48726">
    <property type="entry name" value="Immunoglobulin"/>
    <property type="match status" value="2"/>
</dbReference>
<evidence type="ECO:0000313" key="8">
    <source>
        <dbReference type="Proteomes" id="UP000472262"/>
    </source>
</evidence>
<evidence type="ECO:0000256" key="3">
    <source>
        <dbReference type="ARBA" id="ARBA00023170"/>
    </source>
</evidence>
<keyword evidence="5" id="KW-0391">Immunity</keyword>
<sequence>ILIRLFSPLPGHTEADAIKPLSLNEYRRVGDSATLSCSYKDYTATVQNLQWYRQYPRSKPEFLLYIFQHGAMSEDRPPRFTAAVNQDNKQVDLKISSAVETDSAMYYCALVPTVTGNPPHQFNSYNCMHFVHTGNSFADTIQPSSSEKHIFRGANVTLSCNYSGLVYDLQWYRNFGGFRTEFLILVNENSEASEPSLRLSAKDSKEKKQVNLTISSAEVTDSALYYCVLRPTVTESPEALYKNSDSSHFVLLLILYFSLSPQ</sequence>
<reference evidence="7" key="2">
    <citation type="submission" date="2025-09" db="UniProtKB">
        <authorList>
            <consortium name="Ensembl"/>
        </authorList>
    </citation>
    <scope>IDENTIFICATION</scope>
</reference>
<evidence type="ECO:0000256" key="4">
    <source>
        <dbReference type="ARBA" id="ARBA00023319"/>
    </source>
</evidence>
<dbReference type="PROSITE" id="PS50835">
    <property type="entry name" value="IG_LIKE"/>
    <property type="match status" value="2"/>
</dbReference>
<dbReference type="Ensembl" id="ENSSGRT00000074031.1">
    <property type="protein sequence ID" value="ENSSGRP00000069476.1"/>
    <property type="gene ID" value="ENSSGRG00000035575.1"/>
</dbReference>
<dbReference type="InterPro" id="IPR051287">
    <property type="entry name" value="TCR_variable_region"/>
</dbReference>
<dbReference type="InParanoid" id="A0A672PZW8"/>
<dbReference type="InterPro" id="IPR013783">
    <property type="entry name" value="Ig-like_fold"/>
</dbReference>
<reference evidence="7" key="1">
    <citation type="submission" date="2025-08" db="UniProtKB">
        <authorList>
            <consortium name="Ensembl"/>
        </authorList>
    </citation>
    <scope>IDENTIFICATION</scope>
</reference>
<keyword evidence="4" id="KW-0393">Immunoglobulin domain</keyword>
<evidence type="ECO:0000256" key="2">
    <source>
        <dbReference type="ARBA" id="ARBA00023130"/>
    </source>
</evidence>
<dbReference type="GO" id="GO:0002250">
    <property type="term" value="P:adaptive immune response"/>
    <property type="evidence" value="ECO:0007669"/>
    <property type="project" value="UniProtKB-KW"/>
</dbReference>
<accession>A0A672PZW8</accession>
<evidence type="ECO:0000259" key="6">
    <source>
        <dbReference type="PROSITE" id="PS50835"/>
    </source>
</evidence>
<dbReference type="Gene3D" id="2.60.40.10">
    <property type="entry name" value="Immunoglobulins"/>
    <property type="match status" value="2"/>
</dbReference>
<keyword evidence="5" id="KW-1279">T cell receptor</keyword>
<feature type="domain" description="Ig-like" evidence="6">
    <location>
        <begin position="10"/>
        <end position="108"/>
    </location>
</feature>
<dbReference type="GO" id="GO:0042101">
    <property type="term" value="C:T cell receptor complex"/>
    <property type="evidence" value="ECO:0007669"/>
    <property type="project" value="UniProtKB-KW"/>
</dbReference>
<evidence type="ECO:0000256" key="5">
    <source>
        <dbReference type="ARBA" id="ARBA00043266"/>
    </source>
</evidence>
<dbReference type="Proteomes" id="UP000472262">
    <property type="component" value="Unassembled WGS sequence"/>
</dbReference>
<dbReference type="SMART" id="SM00409">
    <property type="entry name" value="IG"/>
    <property type="match status" value="2"/>
</dbReference>
<proteinExistence type="predicted"/>
<dbReference type="Pfam" id="PF07686">
    <property type="entry name" value="V-set"/>
    <property type="match status" value="2"/>
</dbReference>
<dbReference type="InterPro" id="IPR013106">
    <property type="entry name" value="Ig_V-set"/>
</dbReference>
<keyword evidence="8" id="KW-1185">Reference proteome</keyword>
<dbReference type="SMART" id="SM00406">
    <property type="entry name" value="IGv"/>
    <property type="match status" value="2"/>
</dbReference>